<organism evidence="2">
    <name type="scientific">Aleyrodidae sp. JXCHN01</name>
    <dbReference type="NCBI Taxonomy" id="2583956"/>
    <lineage>
        <taxon>Eukaryota</taxon>
        <taxon>Metazoa</taxon>
        <taxon>Ecdysozoa</taxon>
        <taxon>Arthropoda</taxon>
        <taxon>Hexapoda</taxon>
        <taxon>Insecta</taxon>
        <taxon>Pterygota</taxon>
        <taxon>Neoptera</taxon>
        <taxon>Paraneoptera</taxon>
        <taxon>Hemiptera</taxon>
        <taxon>Sternorrhyncha</taxon>
        <taxon>Aleyrodoidea</taxon>
        <taxon>Aleyrodidae</taxon>
    </lineage>
</organism>
<dbReference type="EMBL" id="MK645228">
    <property type="protein sequence ID" value="QCW07968.1"/>
    <property type="molecule type" value="Genomic_DNA"/>
</dbReference>
<dbReference type="Gene3D" id="1.10.287.3510">
    <property type="match status" value="1"/>
</dbReference>
<keyword evidence="1" id="KW-0472">Membrane</keyword>
<reference evidence="2" key="1">
    <citation type="journal article" date="2019" name="Mitochondrial DNA Part B Resour">
        <title>The complete mitochondrial genome of a whitefly (Hemiptera: Aleyrodidae) infesting Glycine max.</title>
        <authorList>
            <person name="Lei T."/>
            <person name="Liu S.-S."/>
            <person name="Liu Y.-Q."/>
        </authorList>
    </citation>
    <scope>NUCLEOTIDE SEQUENCE</scope>
    <source>
        <strain evidence="2">JXCHN01</strain>
    </source>
</reference>
<keyword evidence="1" id="KW-1133">Transmembrane helix</keyword>
<evidence type="ECO:0000313" key="2">
    <source>
        <dbReference type="EMBL" id="QCW07968.1"/>
    </source>
</evidence>
<feature type="transmembrane region" description="Helical" evidence="1">
    <location>
        <begin position="30"/>
        <end position="50"/>
    </location>
</feature>
<sequence length="97" mass="11019">MYSFMPMQMMVVVKLAGLMYIMNKNHILNNLILIEFISVSSTGIALKSISYMSMEIYVMLFILIILITESILGLSLLINMIRTHGNDYMKTSAITAF</sequence>
<accession>A0A4Y5MY54</accession>
<gene>
    <name evidence="2" type="primary">ND4L</name>
</gene>
<protein>
    <submittedName>
        <fullName evidence="2">NADH dehydrogenase subunit 4L</fullName>
    </submittedName>
</protein>
<dbReference type="AlphaFoldDB" id="A0A4Y5MY54"/>
<geneLocation type="mitochondrion" evidence="2"/>
<keyword evidence="1" id="KW-0812">Transmembrane</keyword>
<keyword evidence="2" id="KW-0496">Mitochondrion</keyword>
<feature type="transmembrane region" description="Helical" evidence="1">
    <location>
        <begin position="56"/>
        <end position="81"/>
    </location>
</feature>
<proteinExistence type="predicted"/>
<evidence type="ECO:0000256" key="1">
    <source>
        <dbReference type="SAM" id="Phobius"/>
    </source>
</evidence>
<name>A0A4Y5MY54_9HEMI</name>